<dbReference type="OrthoDB" id="8266301at2"/>
<dbReference type="SUPFAM" id="SSF88874">
    <property type="entry name" value="Receptor-binding domain of short tail fibre protein gp12"/>
    <property type="match status" value="1"/>
</dbReference>
<dbReference type="RefSeq" id="WP_085353446.1">
    <property type="nucleotide sequence ID" value="NZ_NAEX01000188.1"/>
</dbReference>
<reference evidence="1 2" key="1">
    <citation type="submission" date="2017-03" db="EMBL/GenBank/DDBJ databases">
        <title>Whole genome sequences of fourteen strains of Bradyrhizobium canariense and one strain of Bradyrhizobium japonicum isolated from Lupinus (Papilionoideae: Genisteae) species in Algeria.</title>
        <authorList>
            <person name="Crovadore J."/>
            <person name="Chekireb D."/>
            <person name="Brachmann A."/>
            <person name="Chablais R."/>
            <person name="Cochard B."/>
            <person name="Lefort F."/>
        </authorList>
    </citation>
    <scope>NUCLEOTIDE SEQUENCE [LARGE SCALE GENOMIC DNA]</scope>
    <source>
        <strain evidence="1 2">UBMA195</strain>
    </source>
</reference>
<name>A0A1X3FXA5_9BRAD</name>
<dbReference type="AlphaFoldDB" id="A0A1X3FXA5"/>
<evidence type="ECO:0008006" key="3">
    <source>
        <dbReference type="Google" id="ProtNLM"/>
    </source>
</evidence>
<evidence type="ECO:0000313" key="1">
    <source>
        <dbReference type="EMBL" id="OSJ09732.1"/>
    </source>
</evidence>
<dbReference type="Proteomes" id="UP000193553">
    <property type="component" value="Unassembled WGS sequence"/>
</dbReference>
<sequence length="386" mass="38998">MSSTPYNRQNSFALFSAENPTKQQSGASLDAEFNAVKISLDDTQQNLAKIQDDDGALKRGSVGQAQFDSSVSLGFAAPSQWASGGLYTANVNTVFHDSIFFIANTTHTSGVSFDASNWDEIADFTAAAAIPDDSITSAKLADGAVAANKLADGVVANSKLATGAVSTSKIADAAASAVKLGADVPGFLRDIILPAGLGPLPYSGTTPPTGWDWADGGVLLVSTAFTALRQLYIDASFPYGQDGSGNPKKPDAKGSLIVGKDNMNGSAAGRVTSAGSGIDGATLGARGGTESSTLARANLPNVAPTFTGTQGAALSNSSQVNIGGGAIGGMQSGAGTFVMLNGVTQAQISSTYTPSGTVQSLNGGVPQTSFTNMPPSLVCNMIIKAH</sequence>
<proteinExistence type="predicted"/>
<evidence type="ECO:0000313" key="2">
    <source>
        <dbReference type="Proteomes" id="UP000193553"/>
    </source>
</evidence>
<protein>
    <recommendedName>
        <fullName evidence="3">Microcystin-dependent protein</fullName>
    </recommendedName>
</protein>
<dbReference type="EMBL" id="NAFI01000173">
    <property type="protein sequence ID" value="OSJ09732.1"/>
    <property type="molecule type" value="Genomic_DNA"/>
</dbReference>
<organism evidence="1 2">
    <name type="scientific">Bradyrhizobium canariense</name>
    <dbReference type="NCBI Taxonomy" id="255045"/>
    <lineage>
        <taxon>Bacteria</taxon>
        <taxon>Pseudomonadati</taxon>
        <taxon>Pseudomonadota</taxon>
        <taxon>Alphaproteobacteria</taxon>
        <taxon>Hyphomicrobiales</taxon>
        <taxon>Nitrobacteraceae</taxon>
        <taxon>Bradyrhizobium</taxon>
    </lineage>
</organism>
<accession>A0A1X3FXA5</accession>
<gene>
    <name evidence="1" type="ORF">BSZ18_17180</name>
</gene>
<comment type="caution">
    <text evidence="1">The sequence shown here is derived from an EMBL/GenBank/DDBJ whole genome shotgun (WGS) entry which is preliminary data.</text>
</comment>